<dbReference type="Pfam" id="PF01979">
    <property type="entry name" value="Amidohydro_1"/>
    <property type="match status" value="1"/>
</dbReference>
<dbReference type="SUPFAM" id="SSF51338">
    <property type="entry name" value="Composite domain of metallo-dependent hydrolases"/>
    <property type="match status" value="1"/>
</dbReference>
<dbReference type="Gene3D" id="2.30.40.10">
    <property type="entry name" value="Urease, subunit C, domain 1"/>
    <property type="match status" value="1"/>
</dbReference>
<evidence type="ECO:0000313" key="3">
    <source>
        <dbReference type="Proteomes" id="UP001589865"/>
    </source>
</evidence>
<dbReference type="PANTHER" id="PTHR43668:SF2">
    <property type="entry name" value="ALLANTOINASE"/>
    <property type="match status" value="1"/>
</dbReference>
<dbReference type="PANTHER" id="PTHR43668">
    <property type="entry name" value="ALLANTOINASE"/>
    <property type="match status" value="1"/>
</dbReference>
<evidence type="ECO:0000259" key="1">
    <source>
        <dbReference type="Pfam" id="PF01979"/>
    </source>
</evidence>
<name>A0ABV6JWH0_9PROT</name>
<dbReference type="SUPFAM" id="SSF51556">
    <property type="entry name" value="Metallo-dependent hydrolases"/>
    <property type="match status" value="1"/>
</dbReference>
<keyword evidence="3" id="KW-1185">Reference proteome</keyword>
<proteinExistence type="predicted"/>
<reference evidence="2 3" key="1">
    <citation type="submission" date="2024-09" db="EMBL/GenBank/DDBJ databases">
        <authorList>
            <person name="Sun Q."/>
            <person name="Mori K."/>
        </authorList>
    </citation>
    <scope>NUCLEOTIDE SEQUENCE [LARGE SCALE GENOMIC DNA]</scope>
    <source>
        <strain evidence="2 3">TBRC 5777</strain>
    </source>
</reference>
<dbReference type="Gene3D" id="3.20.20.140">
    <property type="entry name" value="Metal-dependent hydrolases"/>
    <property type="match status" value="1"/>
</dbReference>
<dbReference type="InterPro" id="IPR011059">
    <property type="entry name" value="Metal-dep_hydrolase_composite"/>
</dbReference>
<gene>
    <name evidence="2" type="ORF">ACFFGY_11740</name>
</gene>
<dbReference type="EMBL" id="JBHLUN010000008">
    <property type="protein sequence ID" value="MFC0408928.1"/>
    <property type="molecule type" value="Genomic_DNA"/>
</dbReference>
<sequence length="474" mass="51018">MNDAQPPAGGIYDSLVRGDLVLPDRILRDGWVAAAGGTIAAIGTGEPPPAKSVADHRGHLVFPGLVDGHMHTSSSTGWPGIEGATCSAAAGGVTTCVDMPYDVPEAVTDATVFRRKVEAVEQLSHVDVALYGTIRKHGGVDAIAGLAEAGACSFKLSTYEYDERRFPRIDHNTMLAAFAEIAKTGLMVSVHNEDQELVEHLTAEAKAAGRTDPIMHCRTRPPITESMADLEIFELGLETGAHVHMAHSSLARGFDIAADFRRAGGKASGEACLQYLCMTEEDIIRLEGFGKCNPPFRTAAEVERMWAALAAGKIGYVSTDHAPWPRERKVYRGDIFTVGAGLTGMQSFAPVMFTLLLERGLSPSLLALYCAERPARFHGLFPRKGAIRIGADADLCVIEQGDFRFDAAEIRDREDARWSPYDGRAVKGRVAATYLRGHCIWNGAEVLAKPGTGRFVARQHRDTYIGEDATGAAA</sequence>
<evidence type="ECO:0000313" key="2">
    <source>
        <dbReference type="EMBL" id="MFC0408928.1"/>
    </source>
</evidence>
<dbReference type="RefSeq" id="WP_377044682.1">
    <property type="nucleotide sequence ID" value="NZ_JBHLUN010000008.1"/>
</dbReference>
<dbReference type="Proteomes" id="UP001589865">
    <property type="component" value="Unassembled WGS sequence"/>
</dbReference>
<feature type="domain" description="Amidohydrolase-related" evidence="1">
    <location>
        <begin position="60"/>
        <end position="437"/>
    </location>
</feature>
<organism evidence="2 3">
    <name type="scientific">Roseomonas elaeocarpi</name>
    <dbReference type="NCBI Taxonomy" id="907779"/>
    <lineage>
        <taxon>Bacteria</taxon>
        <taxon>Pseudomonadati</taxon>
        <taxon>Pseudomonadota</taxon>
        <taxon>Alphaproteobacteria</taxon>
        <taxon>Acetobacterales</taxon>
        <taxon>Roseomonadaceae</taxon>
        <taxon>Roseomonas</taxon>
    </lineage>
</organism>
<dbReference type="InterPro" id="IPR006680">
    <property type="entry name" value="Amidohydro-rel"/>
</dbReference>
<dbReference type="InterPro" id="IPR050138">
    <property type="entry name" value="DHOase/Allantoinase_Hydrolase"/>
</dbReference>
<accession>A0ABV6JWH0</accession>
<dbReference type="InterPro" id="IPR032466">
    <property type="entry name" value="Metal_Hydrolase"/>
</dbReference>
<protein>
    <submittedName>
        <fullName evidence="2">Dihydroorotase family protein</fullName>
    </submittedName>
</protein>
<comment type="caution">
    <text evidence="2">The sequence shown here is derived from an EMBL/GenBank/DDBJ whole genome shotgun (WGS) entry which is preliminary data.</text>
</comment>